<feature type="compositionally biased region" description="Acidic residues" evidence="10">
    <location>
        <begin position="273"/>
        <end position="288"/>
    </location>
</feature>
<keyword evidence="13" id="KW-1185">Reference proteome</keyword>
<evidence type="ECO:0000259" key="11">
    <source>
        <dbReference type="SMART" id="SM00683"/>
    </source>
</evidence>
<keyword evidence="8" id="KW-0206">Cytoskeleton</keyword>
<dbReference type="PIRSF" id="PIRSF010072">
    <property type="entry name" value="DUF1448"/>
    <property type="match status" value="1"/>
</dbReference>
<dbReference type="InterPro" id="IPR014003">
    <property type="entry name" value="BBS5_PH"/>
</dbReference>
<comment type="similarity">
    <text evidence="3">Belongs to the BBS5 family.</text>
</comment>
<dbReference type="GO" id="GO:0060271">
    <property type="term" value="P:cilium assembly"/>
    <property type="evidence" value="ECO:0007669"/>
    <property type="project" value="TreeGrafter"/>
</dbReference>
<evidence type="ECO:0000256" key="4">
    <source>
        <dbReference type="ARBA" id="ARBA00022475"/>
    </source>
</evidence>
<name>A0A8T1MAI3_CLOSI</name>
<dbReference type="InterPro" id="IPR030804">
    <property type="entry name" value="BBS5/fem-3"/>
</dbReference>
<evidence type="ECO:0000256" key="8">
    <source>
        <dbReference type="ARBA" id="ARBA00023212"/>
    </source>
</evidence>
<feature type="region of interest" description="Disordered" evidence="10">
    <location>
        <begin position="268"/>
        <end position="290"/>
    </location>
</feature>
<keyword evidence="5" id="KW-0963">Cytoplasm</keyword>
<evidence type="ECO:0000256" key="9">
    <source>
        <dbReference type="ARBA" id="ARBA00023273"/>
    </source>
</evidence>
<evidence type="ECO:0000256" key="6">
    <source>
        <dbReference type="ARBA" id="ARBA00023069"/>
    </source>
</evidence>
<accession>A0A8T1MAI3</accession>
<dbReference type="GO" id="GO:0060170">
    <property type="term" value="C:ciliary membrane"/>
    <property type="evidence" value="ECO:0007669"/>
    <property type="project" value="UniProtKB-SubCell"/>
</dbReference>
<evidence type="ECO:0000256" key="1">
    <source>
        <dbReference type="ARBA" id="ARBA00004309"/>
    </source>
</evidence>
<comment type="caution">
    <text evidence="12">The sequence shown here is derived from an EMBL/GenBank/DDBJ whole genome shotgun (WGS) entry which is preliminary data.</text>
</comment>
<dbReference type="GO" id="GO:0034464">
    <property type="term" value="C:BBSome"/>
    <property type="evidence" value="ECO:0007669"/>
    <property type="project" value="InterPro"/>
</dbReference>
<dbReference type="GO" id="GO:0036064">
    <property type="term" value="C:ciliary basal body"/>
    <property type="evidence" value="ECO:0007669"/>
    <property type="project" value="TreeGrafter"/>
</dbReference>
<feature type="domain" description="BBSome complex member BBS5 PH" evidence="11">
    <location>
        <begin position="28"/>
        <end position="82"/>
    </location>
</feature>
<dbReference type="AlphaFoldDB" id="A0A8T1MAI3"/>
<keyword evidence="4" id="KW-1003">Cell membrane</keyword>
<organism evidence="12 13">
    <name type="scientific">Clonorchis sinensis</name>
    <name type="common">Chinese liver fluke</name>
    <dbReference type="NCBI Taxonomy" id="79923"/>
    <lineage>
        <taxon>Eukaryota</taxon>
        <taxon>Metazoa</taxon>
        <taxon>Spiralia</taxon>
        <taxon>Lophotrochozoa</taxon>
        <taxon>Platyhelminthes</taxon>
        <taxon>Trematoda</taxon>
        <taxon>Digenea</taxon>
        <taxon>Opisthorchiida</taxon>
        <taxon>Opisthorchiata</taxon>
        <taxon>Opisthorchiidae</taxon>
        <taxon>Clonorchis</taxon>
    </lineage>
</organism>
<proteinExistence type="inferred from homology"/>
<dbReference type="OrthoDB" id="10261999at2759"/>
<evidence type="ECO:0000256" key="10">
    <source>
        <dbReference type="SAM" id="MobiDB-lite"/>
    </source>
</evidence>
<dbReference type="GO" id="GO:0034451">
    <property type="term" value="C:centriolar satellite"/>
    <property type="evidence" value="ECO:0007669"/>
    <property type="project" value="UniProtKB-SubCell"/>
</dbReference>
<comment type="subcellular location">
    <subcellularLocation>
        <location evidence="1">Cell projection</location>
        <location evidence="1">Cilium membrane</location>
    </subcellularLocation>
    <subcellularLocation>
        <location evidence="2">Cytoplasm</location>
        <location evidence="2">Cytoskeleton</location>
        <location evidence="2">Microtubule organizing center</location>
        <location evidence="2">Centrosome</location>
        <location evidence="2">Centriolar satellite</location>
    </subcellularLocation>
</comment>
<keyword evidence="9" id="KW-0966">Cell projection</keyword>
<gene>
    <name evidence="12" type="ORF">CSKR_203407</name>
</gene>
<evidence type="ECO:0000256" key="5">
    <source>
        <dbReference type="ARBA" id="ARBA00022490"/>
    </source>
</evidence>
<reference evidence="12 13" key="2">
    <citation type="journal article" date="2021" name="Genomics">
        <title>High-quality reference genome for Clonorchis sinensis.</title>
        <authorList>
            <person name="Young N.D."/>
            <person name="Stroehlein A.J."/>
            <person name="Kinkar L."/>
            <person name="Wang T."/>
            <person name="Sohn W.M."/>
            <person name="Chang B.C.H."/>
            <person name="Kaur P."/>
            <person name="Weisz D."/>
            <person name="Dudchenko O."/>
            <person name="Aiden E.L."/>
            <person name="Korhonen P.K."/>
            <person name="Gasser R.B."/>
        </authorList>
    </citation>
    <scope>NUCLEOTIDE SEQUENCE [LARGE SCALE GENOMIC DNA]</scope>
    <source>
        <strain evidence="12">Cs-k2</strain>
    </source>
</reference>
<dbReference type="InterPro" id="IPR006606">
    <property type="entry name" value="BBL5"/>
</dbReference>
<dbReference type="PANTHER" id="PTHR21351">
    <property type="entry name" value="BARDET-BIEDL SYNDROME PROTEIN 5"/>
    <property type="match status" value="1"/>
</dbReference>
<reference evidence="12 13" key="1">
    <citation type="journal article" date="2018" name="Biotechnol. Adv.">
        <title>Improved genomic resources and new bioinformatic workflow for the carcinogenic parasite Clonorchis sinensis: Biotechnological implications.</title>
        <authorList>
            <person name="Wang D."/>
            <person name="Korhonen P.K."/>
            <person name="Gasser R.B."/>
            <person name="Young N.D."/>
        </authorList>
    </citation>
    <scope>NUCLEOTIDE SEQUENCE [LARGE SCALE GENOMIC DNA]</scope>
    <source>
        <strain evidence="12">Cs-k2</strain>
    </source>
</reference>
<keyword evidence="6" id="KW-0969">Cilium</keyword>
<keyword evidence="7" id="KW-0472">Membrane</keyword>
<evidence type="ECO:0000313" key="12">
    <source>
        <dbReference type="EMBL" id="KAG5446153.1"/>
    </source>
</evidence>
<dbReference type="Proteomes" id="UP000286415">
    <property type="component" value="Unassembled WGS sequence"/>
</dbReference>
<dbReference type="PANTHER" id="PTHR21351:SF0">
    <property type="entry name" value="BARDET-BIEDL SYNDROME 5 PROTEIN"/>
    <property type="match status" value="1"/>
</dbReference>
<evidence type="ECO:0000256" key="3">
    <source>
        <dbReference type="ARBA" id="ARBA00005822"/>
    </source>
</evidence>
<feature type="domain" description="BBSome complex member BBS5 PH" evidence="11">
    <location>
        <begin position="158"/>
        <end position="212"/>
    </location>
</feature>
<dbReference type="EMBL" id="NIRI02000056">
    <property type="protein sequence ID" value="KAG5446153.1"/>
    <property type="molecule type" value="Genomic_DNA"/>
</dbReference>
<evidence type="ECO:0000256" key="7">
    <source>
        <dbReference type="ARBA" id="ARBA00023136"/>
    </source>
</evidence>
<dbReference type="SMART" id="SM00683">
    <property type="entry name" value="DM16"/>
    <property type="match status" value="2"/>
</dbReference>
<dbReference type="Pfam" id="PF07289">
    <property type="entry name" value="BBL5"/>
    <property type="match status" value="1"/>
</dbReference>
<evidence type="ECO:0000313" key="13">
    <source>
        <dbReference type="Proteomes" id="UP000286415"/>
    </source>
</evidence>
<dbReference type="GO" id="GO:0032266">
    <property type="term" value="F:phosphatidylinositol-3-phosphate binding"/>
    <property type="evidence" value="ECO:0007669"/>
    <property type="project" value="TreeGrafter"/>
</dbReference>
<evidence type="ECO:0000256" key="2">
    <source>
        <dbReference type="ARBA" id="ARBA00004607"/>
    </source>
</evidence>
<protein>
    <submittedName>
        <fullName evidence="12">Bardet-Biedl syndrome 5 protein</fullName>
    </submittedName>
</protein>
<sequence length="353" mass="40372">MDKLDALWQDNIIRFDVGGRDLILRAGETLIEKLYPVEDTKGNSGGKGTLRITNLRLIWVAENTQRINLSIGYSCVMNINNKSTESISRGFSESLHIIARSFGTRYEFIFTPLTKRNVQLFAILLPVYKAYDSSRLYRELKLRACLLENMKLILLPGERKYDELDGVWSLTTDQGNLGRLYITSIRVVWTSSVSANLNISLPYLHVNSIKIQNSKFGKALAIETSKQCGGYLLGFRTDPIDKLTDIQKQLISLWQLYNKNPIFGEELSHEEHEDPVDNPQDETDDDLQEAPVDRGDVLSYYLTENSKDTRDRPIYSEELGVAIESLPEGYTLEDLWTIFPKNNETMRENPIHP</sequence>